<keyword evidence="2" id="KW-0274">FAD</keyword>
<name>A0A1W0CJH8_9NEIS</name>
<keyword evidence="1" id="KW-0285">Flavoprotein</keyword>
<keyword evidence="4" id="KW-0503">Monooxygenase</keyword>
<dbReference type="AlphaFoldDB" id="A0A1W0CJH8"/>
<dbReference type="GO" id="GO:0071949">
    <property type="term" value="F:FAD binding"/>
    <property type="evidence" value="ECO:0007669"/>
    <property type="project" value="InterPro"/>
</dbReference>
<accession>A0A1W0CJH8</accession>
<evidence type="ECO:0000256" key="1">
    <source>
        <dbReference type="ARBA" id="ARBA00022630"/>
    </source>
</evidence>
<evidence type="ECO:0000256" key="2">
    <source>
        <dbReference type="ARBA" id="ARBA00022827"/>
    </source>
</evidence>
<dbReference type="PANTHER" id="PTHR47178:SF5">
    <property type="entry name" value="FAD-BINDING DOMAIN-CONTAINING PROTEIN"/>
    <property type="match status" value="1"/>
</dbReference>
<dbReference type="InterPro" id="IPR036188">
    <property type="entry name" value="FAD/NAD-bd_sf"/>
</dbReference>
<sequence>MQSLRIGIVGAGLGGLCLAQGLARAGVAATLFERDHAADSRWQGYRLRIDGDGQLALRRVLTPRQFELFRQSCSLGGDDCFIDPQLRVWPERKPAHWRPSAQDGDAAERDLSANRQTLREILASGLDEQIHWGHALRGFRETRSGLLLDFEDEPEFEVDVLIAADGVASTVRRQLVPDGEPEDEGAVVFYGVTPRDALPAEASTSELGQGVCVVFGDGLTAVIEAMRFRAPLPELARRMAPEVKLSAMPDYWYWACVARAEDLGGALPDERLSGAALRARVQQATRGWHPRLQAVFAHGDPRCLGARPIRMAAEVPVWRCERVAILGDAAHAMSPAGGLGANTALCDGAALAGVLASASTAAEAEAALRAWERDMRRRAERALRMSREGSARLLQRSGLA</sequence>
<feature type="domain" description="FAD-binding" evidence="5">
    <location>
        <begin position="317"/>
        <end position="385"/>
    </location>
</feature>
<evidence type="ECO:0000256" key="3">
    <source>
        <dbReference type="ARBA" id="ARBA00023002"/>
    </source>
</evidence>
<dbReference type="RefSeq" id="WP_081556451.1">
    <property type="nucleotide sequence ID" value="NZ_MUKV01000030.1"/>
</dbReference>
<dbReference type="InterPro" id="IPR002938">
    <property type="entry name" value="FAD-bd"/>
</dbReference>
<evidence type="ECO:0000259" key="5">
    <source>
        <dbReference type="Pfam" id="PF01494"/>
    </source>
</evidence>
<reference evidence="6 7" key="1">
    <citation type="submission" date="2017-02" db="EMBL/GenBank/DDBJ databases">
        <title>Chromobacterium haemolyticum H5244.</title>
        <authorList>
            <person name="Gulvik C.A."/>
        </authorList>
    </citation>
    <scope>NUCLEOTIDE SEQUENCE [LARGE SCALE GENOMIC DNA]</scope>
    <source>
        <strain evidence="6 7">H5244</strain>
    </source>
</reference>
<gene>
    <name evidence="6" type="ORF">B0T45_18240</name>
</gene>
<dbReference type="PANTHER" id="PTHR47178">
    <property type="entry name" value="MONOOXYGENASE, FAD-BINDING"/>
    <property type="match status" value="1"/>
</dbReference>
<keyword evidence="3" id="KW-0560">Oxidoreductase</keyword>
<proteinExistence type="predicted"/>
<evidence type="ECO:0000256" key="4">
    <source>
        <dbReference type="ARBA" id="ARBA00023033"/>
    </source>
</evidence>
<organism evidence="6 7">
    <name type="scientific">Chromobacterium haemolyticum</name>
    <dbReference type="NCBI Taxonomy" id="394935"/>
    <lineage>
        <taxon>Bacteria</taxon>
        <taxon>Pseudomonadati</taxon>
        <taxon>Pseudomonadota</taxon>
        <taxon>Betaproteobacteria</taxon>
        <taxon>Neisseriales</taxon>
        <taxon>Chromobacteriaceae</taxon>
        <taxon>Chromobacterium</taxon>
    </lineage>
</organism>
<dbReference type="Gene3D" id="3.50.50.60">
    <property type="entry name" value="FAD/NAD(P)-binding domain"/>
    <property type="match status" value="1"/>
</dbReference>
<comment type="caution">
    <text evidence="6">The sequence shown here is derived from an EMBL/GenBank/DDBJ whole genome shotgun (WGS) entry which is preliminary data.</text>
</comment>
<evidence type="ECO:0000313" key="7">
    <source>
        <dbReference type="Proteomes" id="UP000192721"/>
    </source>
</evidence>
<dbReference type="Pfam" id="PF13450">
    <property type="entry name" value="NAD_binding_8"/>
    <property type="match status" value="1"/>
</dbReference>
<evidence type="ECO:0000313" key="6">
    <source>
        <dbReference type="EMBL" id="OQS34868.1"/>
    </source>
</evidence>
<protein>
    <recommendedName>
        <fullName evidence="5">FAD-binding domain-containing protein</fullName>
    </recommendedName>
</protein>
<dbReference type="Pfam" id="PF01494">
    <property type="entry name" value="FAD_binding_3"/>
    <property type="match status" value="1"/>
</dbReference>
<dbReference type="SUPFAM" id="SSF51905">
    <property type="entry name" value="FAD/NAD(P)-binding domain"/>
    <property type="match status" value="1"/>
</dbReference>
<dbReference type="GO" id="GO:0004497">
    <property type="term" value="F:monooxygenase activity"/>
    <property type="evidence" value="ECO:0007669"/>
    <property type="project" value="UniProtKB-KW"/>
</dbReference>
<dbReference type="Proteomes" id="UP000192721">
    <property type="component" value="Unassembled WGS sequence"/>
</dbReference>
<dbReference type="PRINTS" id="PR00420">
    <property type="entry name" value="RNGMNOXGNASE"/>
</dbReference>
<dbReference type="EMBL" id="MUKV01000030">
    <property type="protein sequence ID" value="OQS34868.1"/>
    <property type="molecule type" value="Genomic_DNA"/>
</dbReference>